<reference evidence="2 3" key="1">
    <citation type="journal article" date="2023" name="Plants (Basel)">
        <title>Bridging the Gap: Combining Genomics and Transcriptomics Approaches to Understand Stylosanthes scabra, an Orphan Legume from the Brazilian Caatinga.</title>
        <authorList>
            <person name="Ferreira-Neto J.R.C."/>
            <person name="da Silva M.D."/>
            <person name="Binneck E."/>
            <person name="de Melo N.F."/>
            <person name="da Silva R.H."/>
            <person name="de Melo A.L.T.M."/>
            <person name="Pandolfi V."/>
            <person name="Bustamante F.O."/>
            <person name="Brasileiro-Vidal A.C."/>
            <person name="Benko-Iseppon A.M."/>
        </authorList>
    </citation>
    <scope>NUCLEOTIDE SEQUENCE [LARGE SCALE GENOMIC DNA]</scope>
    <source>
        <tissue evidence="2">Leaves</tissue>
    </source>
</reference>
<protein>
    <submittedName>
        <fullName evidence="2">Uncharacterized protein</fullName>
    </submittedName>
</protein>
<dbReference type="EMBL" id="JASCZI010030374">
    <property type="protein sequence ID" value="MED6121957.1"/>
    <property type="molecule type" value="Genomic_DNA"/>
</dbReference>
<feature type="coiled-coil region" evidence="1">
    <location>
        <begin position="10"/>
        <end position="37"/>
    </location>
</feature>
<sequence>MKRTEVQPSLMDVLNQLRELRQQNKDTQELVRAQSVQIEHLTSIVSTEGNLLHSILKGEVKFSFMEKFGQGFHELPKKGFHYGKIRETNIMSTGSSGTKGKIDVEPIS</sequence>
<organism evidence="2 3">
    <name type="scientific">Stylosanthes scabra</name>
    <dbReference type="NCBI Taxonomy" id="79078"/>
    <lineage>
        <taxon>Eukaryota</taxon>
        <taxon>Viridiplantae</taxon>
        <taxon>Streptophyta</taxon>
        <taxon>Embryophyta</taxon>
        <taxon>Tracheophyta</taxon>
        <taxon>Spermatophyta</taxon>
        <taxon>Magnoliopsida</taxon>
        <taxon>eudicotyledons</taxon>
        <taxon>Gunneridae</taxon>
        <taxon>Pentapetalae</taxon>
        <taxon>rosids</taxon>
        <taxon>fabids</taxon>
        <taxon>Fabales</taxon>
        <taxon>Fabaceae</taxon>
        <taxon>Papilionoideae</taxon>
        <taxon>50 kb inversion clade</taxon>
        <taxon>dalbergioids sensu lato</taxon>
        <taxon>Dalbergieae</taxon>
        <taxon>Pterocarpus clade</taxon>
        <taxon>Stylosanthes</taxon>
    </lineage>
</organism>
<evidence type="ECO:0000256" key="1">
    <source>
        <dbReference type="SAM" id="Coils"/>
    </source>
</evidence>
<keyword evidence="1" id="KW-0175">Coiled coil</keyword>
<name>A0ABU6RD47_9FABA</name>
<dbReference type="Proteomes" id="UP001341840">
    <property type="component" value="Unassembled WGS sequence"/>
</dbReference>
<evidence type="ECO:0000313" key="2">
    <source>
        <dbReference type="EMBL" id="MED6121957.1"/>
    </source>
</evidence>
<gene>
    <name evidence="2" type="ORF">PIB30_035097</name>
</gene>
<proteinExistence type="predicted"/>
<keyword evidence="3" id="KW-1185">Reference proteome</keyword>
<comment type="caution">
    <text evidence="2">The sequence shown here is derived from an EMBL/GenBank/DDBJ whole genome shotgun (WGS) entry which is preliminary data.</text>
</comment>
<evidence type="ECO:0000313" key="3">
    <source>
        <dbReference type="Proteomes" id="UP001341840"/>
    </source>
</evidence>
<accession>A0ABU6RD47</accession>